<evidence type="ECO:0000259" key="1">
    <source>
        <dbReference type="Pfam" id="PF01408"/>
    </source>
</evidence>
<dbReference type="OrthoDB" id="9815825at2"/>
<dbReference type="GO" id="GO:0000166">
    <property type="term" value="F:nucleotide binding"/>
    <property type="evidence" value="ECO:0007669"/>
    <property type="project" value="InterPro"/>
</dbReference>
<name>A0A540VJS6_9CHLR</name>
<keyword evidence="4" id="KW-1185">Reference proteome</keyword>
<protein>
    <submittedName>
        <fullName evidence="3">Gfo/Idh/MocA family oxidoreductase</fullName>
    </submittedName>
</protein>
<feature type="domain" description="Gfo/Idh/MocA-like oxidoreductase N-terminal" evidence="1">
    <location>
        <begin position="3"/>
        <end position="119"/>
    </location>
</feature>
<sequence>MTVRFGLIGCGRVAPRHAQSLLQLPETRLVAVADVKENRARRFAEEYGADAYTDYRHLLERPDIDAVSICVPSGLHAPVALDALQAGKHVLVEKPIALRLEDADRMIETAEAQKRKLGVVLQNRYNQPMQELRRLIDAGGLGPLYLGNACVRWYRPQSYYEDEWHGTWAMDGGALMNQSIHHIDALQWFMGPVRSVYAYTATLAHRMEAEDVGVAVLRFASGALGTIEGSTLTWPQNLEGSVAVFGARGSVKIGGTALNRITLWKVDGQLEQEAEILTSQRVDPPSVYGYSHREVIRDFALAVRDDRTPGTPGLEARKSLALVLAIYQSARTGQEVQLAGDEGSDLGNRQAGHPF</sequence>
<dbReference type="Pfam" id="PF01408">
    <property type="entry name" value="GFO_IDH_MocA"/>
    <property type="match status" value="1"/>
</dbReference>
<organism evidence="3 4">
    <name type="scientific">Litorilinea aerophila</name>
    <dbReference type="NCBI Taxonomy" id="1204385"/>
    <lineage>
        <taxon>Bacteria</taxon>
        <taxon>Bacillati</taxon>
        <taxon>Chloroflexota</taxon>
        <taxon>Caldilineae</taxon>
        <taxon>Caldilineales</taxon>
        <taxon>Caldilineaceae</taxon>
        <taxon>Litorilinea</taxon>
    </lineage>
</organism>
<dbReference type="SUPFAM" id="SSF55347">
    <property type="entry name" value="Glyceraldehyde-3-phosphate dehydrogenase-like, C-terminal domain"/>
    <property type="match status" value="1"/>
</dbReference>
<dbReference type="InterPro" id="IPR000683">
    <property type="entry name" value="Gfo/Idh/MocA-like_OxRdtase_N"/>
</dbReference>
<dbReference type="Gene3D" id="3.40.50.720">
    <property type="entry name" value="NAD(P)-binding Rossmann-like Domain"/>
    <property type="match status" value="1"/>
</dbReference>
<dbReference type="PANTHER" id="PTHR43249">
    <property type="entry name" value="UDP-N-ACETYL-2-AMINO-2-DEOXY-D-GLUCURONATE OXIDASE"/>
    <property type="match status" value="1"/>
</dbReference>
<dbReference type="Gene3D" id="3.30.360.10">
    <property type="entry name" value="Dihydrodipicolinate Reductase, domain 2"/>
    <property type="match status" value="1"/>
</dbReference>
<reference evidence="3 4" key="1">
    <citation type="submission" date="2019-06" db="EMBL/GenBank/DDBJ databases">
        <title>Genome sequence of Litorilinea aerophila BAA-2444.</title>
        <authorList>
            <person name="Maclea K.S."/>
            <person name="Maurais E.G."/>
            <person name="Iannazzi L.C."/>
        </authorList>
    </citation>
    <scope>NUCLEOTIDE SEQUENCE [LARGE SCALE GENOMIC DNA]</scope>
    <source>
        <strain evidence="3 4">ATCC BAA-2444</strain>
    </source>
</reference>
<dbReference type="PANTHER" id="PTHR43249:SF1">
    <property type="entry name" value="D-GLUCOSIDE 3-DEHYDROGENASE"/>
    <property type="match status" value="1"/>
</dbReference>
<dbReference type="AlphaFoldDB" id="A0A540VJS6"/>
<accession>A0A540VJS6</accession>
<dbReference type="EMBL" id="VIGC01000005">
    <property type="protein sequence ID" value="TQE97014.1"/>
    <property type="molecule type" value="Genomic_DNA"/>
</dbReference>
<dbReference type="RefSeq" id="WP_141608999.1">
    <property type="nucleotide sequence ID" value="NZ_VIGC02000005.1"/>
</dbReference>
<dbReference type="SUPFAM" id="SSF51735">
    <property type="entry name" value="NAD(P)-binding Rossmann-fold domains"/>
    <property type="match status" value="1"/>
</dbReference>
<evidence type="ECO:0000313" key="3">
    <source>
        <dbReference type="EMBL" id="TQE97014.1"/>
    </source>
</evidence>
<dbReference type="Pfam" id="PF22725">
    <property type="entry name" value="GFO_IDH_MocA_C3"/>
    <property type="match status" value="1"/>
</dbReference>
<dbReference type="InterPro" id="IPR052515">
    <property type="entry name" value="Gfo/Idh/MocA_Oxidoreductase"/>
</dbReference>
<dbReference type="InParanoid" id="A0A540VJS6"/>
<proteinExistence type="predicted"/>
<dbReference type="InterPro" id="IPR036291">
    <property type="entry name" value="NAD(P)-bd_dom_sf"/>
</dbReference>
<comment type="caution">
    <text evidence="3">The sequence shown here is derived from an EMBL/GenBank/DDBJ whole genome shotgun (WGS) entry which is preliminary data.</text>
</comment>
<gene>
    <name evidence="3" type="ORF">FKZ61_05080</name>
</gene>
<feature type="domain" description="GFO/IDH/MocA-like oxidoreductase" evidence="2">
    <location>
        <begin position="129"/>
        <end position="251"/>
    </location>
</feature>
<evidence type="ECO:0000259" key="2">
    <source>
        <dbReference type="Pfam" id="PF22725"/>
    </source>
</evidence>
<evidence type="ECO:0000313" key="4">
    <source>
        <dbReference type="Proteomes" id="UP000317371"/>
    </source>
</evidence>
<dbReference type="InterPro" id="IPR055170">
    <property type="entry name" value="GFO_IDH_MocA-like_dom"/>
</dbReference>
<dbReference type="Proteomes" id="UP000317371">
    <property type="component" value="Unassembled WGS sequence"/>
</dbReference>